<dbReference type="Proteomes" id="UP000634134">
    <property type="component" value="Unassembled WGS sequence"/>
</dbReference>
<proteinExistence type="predicted"/>
<sequence length="169" mass="18834">MFELNPLANPDALWQHILMLVVAAILGYIIGYVTGNSVITELEDQLNRLETDLEYCNNQKTALKTSSNSIRESFSGIPVATEKVQHDDLKIIEGIGPKIESILKGAGIHSFYQLSQKTPDQISAILANSDSRFQVHDPSTWPRQAELASKGNWDELKAWQDLLNGGREE</sequence>
<dbReference type="Gene3D" id="1.10.150.20">
    <property type="entry name" value="5' to 3' exonuclease, C-terminal subdomain"/>
    <property type="match status" value="1"/>
</dbReference>
<keyword evidence="1" id="KW-1133">Transmembrane helix</keyword>
<name>A0ABR9WFQ6_9BACT</name>
<dbReference type="RefSeq" id="WP_194122412.1">
    <property type="nucleotide sequence ID" value="NZ_JACYGY010000001.1"/>
</dbReference>
<feature type="transmembrane region" description="Helical" evidence="1">
    <location>
        <begin position="12"/>
        <end position="33"/>
    </location>
</feature>
<keyword evidence="1" id="KW-0472">Membrane</keyword>
<dbReference type="EMBL" id="JACYGY010000001">
    <property type="protein sequence ID" value="MBE9464339.1"/>
    <property type="molecule type" value="Genomic_DNA"/>
</dbReference>
<gene>
    <name evidence="2" type="ORF">IEE83_20835</name>
</gene>
<evidence type="ECO:0000313" key="2">
    <source>
        <dbReference type="EMBL" id="MBE9464339.1"/>
    </source>
</evidence>
<evidence type="ECO:0008006" key="4">
    <source>
        <dbReference type="Google" id="ProtNLM"/>
    </source>
</evidence>
<comment type="caution">
    <text evidence="2">The sequence shown here is derived from an EMBL/GenBank/DDBJ whole genome shotgun (WGS) entry which is preliminary data.</text>
</comment>
<evidence type="ECO:0000313" key="3">
    <source>
        <dbReference type="Proteomes" id="UP000634134"/>
    </source>
</evidence>
<evidence type="ECO:0000256" key="1">
    <source>
        <dbReference type="SAM" id="Phobius"/>
    </source>
</evidence>
<organism evidence="2 3">
    <name type="scientific">Dyadobacter subterraneus</name>
    <dbReference type="NCBI Taxonomy" id="2773304"/>
    <lineage>
        <taxon>Bacteria</taxon>
        <taxon>Pseudomonadati</taxon>
        <taxon>Bacteroidota</taxon>
        <taxon>Cytophagia</taxon>
        <taxon>Cytophagales</taxon>
        <taxon>Spirosomataceae</taxon>
        <taxon>Dyadobacter</taxon>
    </lineage>
</organism>
<protein>
    <recommendedName>
        <fullName evidence="4">DUF4332 domain-containing protein</fullName>
    </recommendedName>
</protein>
<accession>A0ABR9WFQ6</accession>
<keyword evidence="1" id="KW-0812">Transmembrane</keyword>
<reference evidence="3" key="1">
    <citation type="submission" date="2023-07" db="EMBL/GenBank/DDBJ databases">
        <title>Dyadobacter sp. nov 'subterranea' isolated from contaminted grondwater.</title>
        <authorList>
            <person name="Szabo I."/>
            <person name="Al-Omari J."/>
            <person name="Szerdahelyi S.G."/>
            <person name="Rado J."/>
        </authorList>
    </citation>
    <scope>NUCLEOTIDE SEQUENCE [LARGE SCALE GENOMIC DNA]</scope>
    <source>
        <strain evidence="3">UP-52</strain>
    </source>
</reference>
<keyword evidence="3" id="KW-1185">Reference proteome</keyword>